<reference evidence="1" key="1">
    <citation type="submission" date="2018-05" db="EMBL/GenBank/DDBJ databases">
        <authorList>
            <person name="Lanie J.A."/>
            <person name="Ng W.-L."/>
            <person name="Kazmierczak K.M."/>
            <person name="Andrzejewski T.M."/>
            <person name="Davidsen T.M."/>
            <person name="Wayne K.J."/>
            <person name="Tettelin H."/>
            <person name="Glass J.I."/>
            <person name="Rusch D."/>
            <person name="Podicherti R."/>
            <person name="Tsui H.-C.T."/>
            <person name="Winkler M.E."/>
        </authorList>
    </citation>
    <scope>NUCLEOTIDE SEQUENCE</scope>
</reference>
<feature type="non-terminal residue" evidence="1">
    <location>
        <position position="1"/>
    </location>
</feature>
<dbReference type="AlphaFoldDB" id="A0A382Z7C8"/>
<dbReference type="EMBL" id="UINC01181361">
    <property type="protein sequence ID" value="SVD91015.1"/>
    <property type="molecule type" value="Genomic_DNA"/>
</dbReference>
<sequence length="86" mass="9601">SLLLTLNTQYVLVNNMNMKEEDALPFSIISSLSAGIMKERLDMKKPKGYFSKKDMVADCLGIFLAVVVIKDNIPSRSVLGRMSKPH</sequence>
<protein>
    <submittedName>
        <fullName evidence="1">Uncharacterized protein</fullName>
    </submittedName>
</protein>
<proteinExistence type="predicted"/>
<organism evidence="1">
    <name type="scientific">marine metagenome</name>
    <dbReference type="NCBI Taxonomy" id="408172"/>
    <lineage>
        <taxon>unclassified sequences</taxon>
        <taxon>metagenomes</taxon>
        <taxon>ecological metagenomes</taxon>
    </lineage>
</organism>
<accession>A0A382Z7C8</accession>
<gene>
    <name evidence="1" type="ORF">METZ01_LOCUS443869</name>
</gene>
<name>A0A382Z7C8_9ZZZZ</name>
<evidence type="ECO:0000313" key="1">
    <source>
        <dbReference type="EMBL" id="SVD91015.1"/>
    </source>
</evidence>